<dbReference type="EMBL" id="AVFL01000016">
    <property type="protein sequence ID" value="EWY38679.1"/>
    <property type="molecule type" value="Genomic_DNA"/>
</dbReference>
<comment type="caution">
    <text evidence="1">The sequence shown here is derived from an EMBL/GenBank/DDBJ whole genome shotgun (WGS) entry which is preliminary data.</text>
</comment>
<dbReference type="PATRIC" id="fig|1385369.3.peg.4140"/>
<proteinExistence type="predicted"/>
<protein>
    <submittedName>
        <fullName evidence="1">Uncharacterized protein</fullName>
    </submittedName>
</protein>
<dbReference type="AlphaFoldDB" id="W9GY13"/>
<keyword evidence="2" id="KW-1185">Reference proteome</keyword>
<sequence>MTEGPIELDSHRGMAALKATEDRRHTAAVEADQAQVSQHLEEMTDALSASPAATWDEAAKKMLHLLTLFAGTVEARDHRHQKLIASAREDIERLSSQDSAPLPG</sequence>
<evidence type="ECO:0000313" key="2">
    <source>
        <dbReference type="Proteomes" id="UP000019486"/>
    </source>
</evidence>
<name>W9GY13_9PROT</name>
<gene>
    <name evidence="1" type="ORF">N825_10790</name>
</gene>
<dbReference type="RefSeq" id="WP_037456212.1">
    <property type="nucleotide sequence ID" value="NZ_AVFL01000016.1"/>
</dbReference>
<evidence type="ECO:0000313" key="1">
    <source>
        <dbReference type="EMBL" id="EWY38679.1"/>
    </source>
</evidence>
<accession>W9GY13</accession>
<dbReference type="STRING" id="1385369.N825_10790"/>
<dbReference type="Proteomes" id="UP000019486">
    <property type="component" value="Unassembled WGS sequence"/>
</dbReference>
<dbReference type="OrthoDB" id="7863713at2"/>
<reference evidence="1 2" key="1">
    <citation type="submission" date="2013-08" db="EMBL/GenBank/DDBJ databases">
        <title>The genome sequence of Skermanella stibiiresistens.</title>
        <authorList>
            <person name="Zhu W."/>
            <person name="Wang G."/>
        </authorList>
    </citation>
    <scope>NUCLEOTIDE SEQUENCE [LARGE SCALE GENOMIC DNA]</scope>
    <source>
        <strain evidence="1 2">SB22</strain>
    </source>
</reference>
<organism evidence="1 2">
    <name type="scientific">Skermanella stibiiresistens SB22</name>
    <dbReference type="NCBI Taxonomy" id="1385369"/>
    <lineage>
        <taxon>Bacteria</taxon>
        <taxon>Pseudomonadati</taxon>
        <taxon>Pseudomonadota</taxon>
        <taxon>Alphaproteobacteria</taxon>
        <taxon>Rhodospirillales</taxon>
        <taxon>Azospirillaceae</taxon>
        <taxon>Skermanella</taxon>
    </lineage>
</organism>